<reference evidence="1" key="2">
    <citation type="journal article" date="2015" name="Fish Shellfish Immunol.">
        <title>Early steps in the European eel (Anguilla anguilla)-Vibrio vulnificus interaction in the gills: Role of the RtxA13 toxin.</title>
        <authorList>
            <person name="Callol A."/>
            <person name="Pajuelo D."/>
            <person name="Ebbesson L."/>
            <person name="Teles M."/>
            <person name="MacKenzie S."/>
            <person name="Amaro C."/>
        </authorList>
    </citation>
    <scope>NUCLEOTIDE SEQUENCE</scope>
</reference>
<name>A0A0E9RZ79_ANGAN</name>
<dbReference type="AlphaFoldDB" id="A0A0E9RZ79"/>
<accession>A0A0E9RZ79</accession>
<reference evidence="1" key="1">
    <citation type="submission" date="2014-11" db="EMBL/GenBank/DDBJ databases">
        <authorList>
            <person name="Amaro Gonzalez C."/>
        </authorList>
    </citation>
    <scope>NUCLEOTIDE SEQUENCE</scope>
</reference>
<organism evidence="1">
    <name type="scientific">Anguilla anguilla</name>
    <name type="common">European freshwater eel</name>
    <name type="synonym">Muraena anguilla</name>
    <dbReference type="NCBI Taxonomy" id="7936"/>
    <lineage>
        <taxon>Eukaryota</taxon>
        <taxon>Metazoa</taxon>
        <taxon>Chordata</taxon>
        <taxon>Craniata</taxon>
        <taxon>Vertebrata</taxon>
        <taxon>Euteleostomi</taxon>
        <taxon>Actinopterygii</taxon>
        <taxon>Neopterygii</taxon>
        <taxon>Teleostei</taxon>
        <taxon>Anguilliformes</taxon>
        <taxon>Anguillidae</taxon>
        <taxon>Anguilla</taxon>
    </lineage>
</organism>
<sequence>MTVSIMGLFTRSGASQLEEAAHLQPIHTAIKNPQVGCDLHGVTPPSLKRGRLSKRSLGCITEH</sequence>
<protein>
    <submittedName>
        <fullName evidence="1">Uncharacterized protein</fullName>
    </submittedName>
</protein>
<proteinExistence type="predicted"/>
<evidence type="ECO:0000313" key="1">
    <source>
        <dbReference type="EMBL" id="JAH34207.1"/>
    </source>
</evidence>
<dbReference type="EMBL" id="GBXM01074370">
    <property type="protein sequence ID" value="JAH34207.1"/>
    <property type="molecule type" value="Transcribed_RNA"/>
</dbReference>